<accession>A0A218XJ06</accession>
<feature type="region of interest" description="Disordered" evidence="1">
    <location>
        <begin position="1"/>
        <end position="29"/>
    </location>
</feature>
<dbReference type="EMBL" id="MTKT01001287">
    <property type="protein sequence ID" value="OWM84669.1"/>
    <property type="molecule type" value="Genomic_DNA"/>
</dbReference>
<gene>
    <name evidence="2" type="ORF">CDL15_Pgr027456</name>
</gene>
<dbReference type="Proteomes" id="UP000197138">
    <property type="component" value="Unassembled WGS sequence"/>
</dbReference>
<dbReference type="PANTHER" id="PTHR37383:SF1">
    <property type="entry name" value="OS01G0694200 PROTEIN"/>
    <property type="match status" value="1"/>
</dbReference>
<organism evidence="2 3">
    <name type="scientific">Punica granatum</name>
    <name type="common">Pomegranate</name>
    <dbReference type="NCBI Taxonomy" id="22663"/>
    <lineage>
        <taxon>Eukaryota</taxon>
        <taxon>Viridiplantae</taxon>
        <taxon>Streptophyta</taxon>
        <taxon>Embryophyta</taxon>
        <taxon>Tracheophyta</taxon>
        <taxon>Spermatophyta</taxon>
        <taxon>Magnoliopsida</taxon>
        <taxon>eudicotyledons</taxon>
        <taxon>Gunneridae</taxon>
        <taxon>Pentapetalae</taxon>
        <taxon>rosids</taxon>
        <taxon>malvids</taxon>
        <taxon>Myrtales</taxon>
        <taxon>Lythraceae</taxon>
        <taxon>Punica</taxon>
    </lineage>
</organism>
<dbReference type="AlphaFoldDB" id="A0A218XJ06"/>
<protein>
    <submittedName>
        <fullName evidence="2">Uncharacterized protein</fullName>
    </submittedName>
</protein>
<dbReference type="PANTHER" id="PTHR37383">
    <property type="entry name" value="OS01G0694200 PROTEIN"/>
    <property type="match status" value="1"/>
</dbReference>
<evidence type="ECO:0000313" key="3">
    <source>
        <dbReference type="Proteomes" id="UP000197138"/>
    </source>
</evidence>
<evidence type="ECO:0000313" key="2">
    <source>
        <dbReference type="EMBL" id="OWM84669.1"/>
    </source>
</evidence>
<proteinExistence type="predicted"/>
<name>A0A218XJ06_PUNGR</name>
<evidence type="ECO:0000256" key="1">
    <source>
        <dbReference type="SAM" id="MobiDB-lite"/>
    </source>
</evidence>
<comment type="caution">
    <text evidence="2">The sequence shown here is derived from an EMBL/GenBank/DDBJ whole genome shotgun (WGS) entry which is preliminary data.</text>
</comment>
<reference evidence="3" key="1">
    <citation type="journal article" date="2017" name="Plant J.">
        <title>The pomegranate (Punica granatum L.) genome and the genomics of punicalagin biosynthesis.</title>
        <authorList>
            <person name="Qin G."/>
            <person name="Xu C."/>
            <person name="Ming R."/>
            <person name="Tang H."/>
            <person name="Guyot R."/>
            <person name="Kramer E.M."/>
            <person name="Hu Y."/>
            <person name="Yi X."/>
            <person name="Qi Y."/>
            <person name="Xu X."/>
            <person name="Gao Z."/>
            <person name="Pan H."/>
            <person name="Jian J."/>
            <person name="Tian Y."/>
            <person name="Yue Z."/>
            <person name="Xu Y."/>
        </authorList>
    </citation>
    <scope>NUCLEOTIDE SEQUENCE [LARGE SCALE GENOMIC DNA]</scope>
    <source>
        <strain evidence="3">cv. Dabenzi</strain>
    </source>
</reference>
<sequence length="513" mass="55627">MVVVQASKLSLSPSSSSSSASSSSSSAAPTSLLFEPTSQSLALTHPDSSLSLFPSLTSLLSLSSLPPPQTLIQPPSSSSIFLLLQQNPNSTPIVLFIVSGPHRGGSQILLRFYALQRGSTAKFTRPKVVCKQKGLTFEPNSGVSVDNHHGFSVKLSGSVNLFSMYSISSSKVWVYGVRTAGDERASEDGLVVKLMKYAVIESCRPVWSICVAFGLAVFGEENGVRVFDLRLLGKGHSKKVKNMTSNSKNGFRGPRLPNGVISESTTGHSENACDCHLEGKIDKHCGSIKQKCLKLKQDTHIGHACYVTFERDDSLDLKSPSKPVLSLKATSIQALSPETFMVLDSHGDLHLLCLPKSNTFSSPNFKIHLRRLPCTMKVQHLAALPDSSLRAETVWVSDGHYSVHVINGCDIDAANGEKDGNDIEEKLRQISVGQAIFTSEKIQALVPLSSHGTLILGQDRSMRPVECLFKNPCILEIGVSETRVQPWHNLLDGLGTIAGTPVYLYFPWSRAEQ</sequence>